<dbReference type="OrthoDB" id="71227at2759"/>
<dbReference type="Proteomes" id="UP000008974">
    <property type="component" value="Unassembled WGS sequence"/>
</dbReference>
<evidence type="ECO:0000313" key="3">
    <source>
        <dbReference type="Proteomes" id="UP000008974"/>
    </source>
</evidence>
<dbReference type="EMBL" id="ACVC01000209">
    <property type="protein sequence ID" value="EFO61764.1"/>
    <property type="molecule type" value="Genomic_DNA"/>
</dbReference>
<dbReference type="GO" id="GO:0033186">
    <property type="term" value="C:CAF-1 complex"/>
    <property type="evidence" value="ECO:0007669"/>
    <property type="project" value="TreeGrafter"/>
</dbReference>
<feature type="compositionally biased region" description="Acidic residues" evidence="1">
    <location>
        <begin position="764"/>
        <end position="777"/>
    </location>
</feature>
<comment type="caution">
    <text evidence="2">The sequence shown here is derived from an EMBL/GenBank/DDBJ whole genome shotgun (WGS) entry which is preliminary data.</text>
</comment>
<dbReference type="InterPro" id="IPR001680">
    <property type="entry name" value="WD40_rpt"/>
</dbReference>
<sequence>MDAYNLGLDPKDNIIAKHIDFHPQLCVLATGGIYKESGAVKFVCRRPQCGPDENMFEVSLEEVLPLNSVEALRFSPSGRFLAVAGCDSESYKLLIYHFRPSMTEIQGLEILPNLVPTSVAILPSDFSVLSKSEGNMLTHFRRFLIDTWPTSIAWSPDGTSVALAGGNGTVTIVPVCTDNLFYNSVSDERPRDSNPQTVKVSSSQLLSISWSPCGSILAAQSLSSLFLILRTRTKNGHASYSLRSRMSSVDIKLLGEFLAFGRMNVPGEYERYLRDRFLRDDGGGIINSSQQPEELARVQLTLVTQGSKSLSDHAISPSIVNLFLERGPEKAMNQERRSLRTMYAISLYRRGCAYSPDGSFLVATCGFLPVVPDNREDDILGYTFCSYVLSRQSLLLDRDKSMAPDIILPGHRFPSVDVAFSPHLYELCPGIPNYSGLPYSMIFTIVAGCDVHFYTTQDFSCIAVFKGESYQTSFLTCVSWSPHGDMLCAFGAFYQYLFLTLPPTCCKTYIGDSERKYIQDIVKLSLASLQREQQLAKEQYRRLYYVYKVRLNSSHVAESGINHRYLAAPKKPVIRHSSYKDVMQLFLGASATNEEVNDSGRKLAMVPCFVLSRRLYDYHFVPPSPLFFTEADLDLELLRAELGTDAEIQHQLNAPELQRHTRSRKRCRDTSPPPLLSPAVVSAPGGERLHVHTDKGALLDQIAHSKPATDEQGHRLPIYDKDYAQLAIQLVDIAKTSKAARRKTGGRRKKNPATWRYRGWVSSSEEESSDYYSSDEP</sequence>
<dbReference type="GO" id="GO:0006334">
    <property type="term" value="P:nucleosome assembly"/>
    <property type="evidence" value="ECO:0007669"/>
    <property type="project" value="TreeGrafter"/>
</dbReference>
<protein>
    <submittedName>
        <fullName evidence="2">Transducin</fullName>
    </submittedName>
</protein>
<dbReference type="Gene3D" id="2.130.10.10">
    <property type="entry name" value="YVTN repeat-like/Quinoprotein amine dehydrogenase"/>
    <property type="match status" value="2"/>
</dbReference>
<name>E1F6U2_GIAIA</name>
<dbReference type="Pfam" id="PF00400">
    <property type="entry name" value="WD40"/>
    <property type="match status" value="1"/>
</dbReference>
<feature type="compositionally biased region" description="Basic residues" evidence="1">
    <location>
        <begin position="738"/>
        <end position="751"/>
    </location>
</feature>
<accession>E1F6U2</accession>
<dbReference type="InterPro" id="IPR036322">
    <property type="entry name" value="WD40_repeat_dom_sf"/>
</dbReference>
<dbReference type="PANTHER" id="PTHR15271:SF4">
    <property type="entry name" value="CHROMATIN ASSEMBLY FACTOR 1 SUBUNIT B"/>
    <property type="match status" value="1"/>
</dbReference>
<dbReference type="OMA" id="MLTHFRR"/>
<dbReference type="InterPro" id="IPR015943">
    <property type="entry name" value="WD40/YVTN_repeat-like_dom_sf"/>
</dbReference>
<feature type="region of interest" description="Disordered" evidence="1">
    <location>
        <begin position="657"/>
        <end position="678"/>
    </location>
</feature>
<dbReference type="GO" id="GO:0006335">
    <property type="term" value="P:DNA replication-dependent chromatin assembly"/>
    <property type="evidence" value="ECO:0007669"/>
    <property type="project" value="InterPro"/>
</dbReference>
<dbReference type="GO" id="GO:0005634">
    <property type="term" value="C:nucleus"/>
    <property type="evidence" value="ECO:0007669"/>
    <property type="project" value="TreeGrafter"/>
</dbReference>
<feature type="region of interest" description="Disordered" evidence="1">
    <location>
        <begin position="738"/>
        <end position="777"/>
    </location>
</feature>
<organism evidence="2 3">
    <name type="scientific">Giardia intestinalis (strain P15)</name>
    <name type="common">Giardia lamblia</name>
    <dbReference type="NCBI Taxonomy" id="658858"/>
    <lineage>
        <taxon>Eukaryota</taxon>
        <taxon>Metamonada</taxon>
        <taxon>Diplomonadida</taxon>
        <taxon>Hexamitidae</taxon>
        <taxon>Giardiinae</taxon>
        <taxon>Giardia</taxon>
    </lineage>
</organism>
<proteinExistence type="predicted"/>
<evidence type="ECO:0000313" key="2">
    <source>
        <dbReference type="EMBL" id="EFO61764.1"/>
    </source>
</evidence>
<dbReference type="SUPFAM" id="SSF50978">
    <property type="entry name" value="WD40 repeat-like"/>
    <property type="match status" value="1"/>
</dbReference>
<dbReference type="STRING" id="658858.E1F6U2"/>
<evidence type="ECO:0000256" key="1">
    <source>
        <dbReference type="SAM" id="MobiDB-lite"/>
    </source>
</evidence>
<dbReference type="InterPro" id="IPR045145">
    <property type="entry name" value="PTHR15271"/>
</dbReference>
<dbReference type="VEuPathDB" id="GiardiaDB:GLP15_2209"/>
<gene>
    <name evidence="2" type="ORF">GLP15_2209</name>
</gene>
<reference evidence="2 3" key="1">
    <citation type="journal article" date="2010" name="BMC Genomics">
        <title>Genome analysis and comparative genomics of a Giardia intestinalis assemblage E isolate.</title>
        <authorList>
            <person name="Jerlstrom-Hultqvist J."/>
            <person name="Franzen O."/>
            <person name="Ankarklev J."/>
            <person name="Xu F."/>
            <person name="Nohynkova E."/>
            <person name="Andersson J.O."/>
            <person name="Svard S.G."/>
            <person name="Andersson B."/>
        </authorList>
    </citation>
    <scope>NUCLEOTIDE SEQUENCE [LARGE SCALE GENOMIC DNA]</scope>
    <source>
        <strain evidence="2 3">P15</strain>
    </source>
</reference>
<dbReference type="PANTHER" id="PTHR15271">
    <property type="entry name" value="CHROMATIN ASSEMBLY FACTOR 1 SUBUNIT B"/>
    <property type="match status" value="1"/>
</dbReference>
<dbReference type="AlphaFoldDB" id="E1F6U2"/>